<dbReference type="Proteomes" id="UP001055200">
    <property type="component" value="Chromosome"/>
</dbReference>
<evidence type="ECO:0000313" key="3">
    <source>
        <dbReference type="Proteomes" id="UP001055200"/>
    </source>
</evidence>
<accession>A0ABY3U7D0</accession>
<dbReference type="PANTHER" id="PTHR38444">
    <property type="entry name" value="ENTEROBACTIN BIOSYNTHESIS PROTEIN YBDZ"/>
    <property type="match status" value="1"/>
</dbReference>
<dbReference type="Pfam" id="PF03621">
    <property type="entry name" value="MbtH"/>
    <property type="match status" value="1"/>
</dbReference>
<dbReference type="InterPro" id="IPR038020">
    <property type="entry name" value="MbtH-like_sf"/>
</dbReference>
<name>A0ABY3U7D0_9MYCO</name>
<keyword evidence="3" id="KW-1185">Reference proteome</keyword>
<dbReference type="RefSeq" id="WP_240172135.1">
    <property type="nucleotide sequence ID" value="NZ_CP092365.1"/>
</dbReference>
<dbReference type="Gene3D" id="3.90.820.10">
    <property type="entry name" value="Structural Genomics, Unknown Function 30-nov-00 1gh9 Mol_id"/>
    <property type="match status" value="1"/>
</dbReference>
<reference evidence="2" key="1">
    <citation type="submission" date="2022-08" db="EMBL/GenBank/DDBJ databases">
        <title>Complete genome sequence of 14 non-tuberculosis mycobacteria type-strains.</title>
        <authorList>
            <person name="Igarashi Y."/>
            <person name="Osugi A."/>
            <person name="Mitarai S."/>
        </authorList>
    </citation>
    <scope>NUCLEOTIDE SEQUENCE</scope>
    <source>
        <strain evidence="2">DSM 45575</strain>
    </source>
</reference>
<dbReference type="SUPFAM" id="SSF160582">
    <property type="entry name" value="MbtH-like"/>
    <property type="match status" value="1"/>
</dbReference>
<dbReference type="PANTHER" id="PTHR38444:SF1">
    <property type="entry name" value="ENTEROBACTIN BIOSYNTHESIS PROTEIN YBDZ"/>
    <property type="match status" value="1"/>
</dbReference>
<organism evidence="2 3">
    <name type="scientific">Mycolicibacillus parakoreensis</name>
    <dbReference type="NCBI Taxonomy" id="1069221"/>
    <lineage>
        <taxon>Bacteria</taxon>
        <taxon>Bacillati</taxon>
        <taxon>Actinomycetota</taxon>
        <taxon>Actinomycetes</taxon>
        <taxon>Mycobacteriales</taxon>
        <taxon>Mycobacteriaceae</taxon>
        <taxon>Mycolicibacillus</taxon>
    </lineage>
</organism>
<dbReference type="SMART" id="SM00923">
    <property type="entry name" value="MbtH"/>
    <property type="match status" value="1"/>
</dbReference>
<dbReference type="InterPro" id="IPR037407">
    <property type="entry name" value="MLP_fam"/>
</dbReference>
<evidence type="ECO:0000259" key="1">
    <source>
        <dbReference type="SMART" id="SM00923"/>
    </source>
</evidence>
<sequence>MSTNPFDDDDGTFVVLVNDEEQYSLWPTFADVPAGWRQVFGEASRADCLEYVEQTWVDLRPRSLREAMAGDAGHPD</sequence>
<protein>
    <submittedName>
        <fullName evidence="2">MbtH family protein</fullName>
    </submittedName>
</protein>
<evidence type="ECO:0000313" key="2">
    <source>
        <dbReference type="EMBL" id="ULN53891.1"/>
    </source>
</evidence>
<dbReference type="InterPro" id="IPR005153">
    <property type="entry name" value="MbtH-like_dom"/>
</dbReference>
<dbReference type="EMBL" id="CP092365">
    <property type="protein sequence ID" value="ULN53891.1"/>
    <property type="molecule type" value="Genomic_DNA"/>
</dbReference>
<feature type="domain" description="MbtH-like" evidence="1">
    <location>
        <begin position="4"/>
        <end position="54"/>
    </location>
</feature>
<gene>
    <name evidence="2" type="ORF">MIU77_06240</name>
</gene>
<proteinExistence type="predicted"/>